<feature type="transmembrane region" description="Helical" evidence="9">
    <location>
        <begin position="255"/>
        <end position="277"/>
    </location>
</feature>
<keyword evidence="5 9" id="KW-0472">Membrane</keyword>
<keyword evidence="4 9" id="KW-1133">Transmembrane helix</keyword>
<dbReference type="Pfam" id="PF05978">
    <property type="entry name" value="UNC-93"/>
    <property type="match status" value="1"/>
</dbReference>
<dbReference type="PANTHER" id="PTHR23294:SF0">
    <property type="entry name" value="UNC93-LIKE PROTEIN MFSD11"/>
    <property type="match status" value="1"/>
</dbReference>
<dbReference type="Gene3D" id="1.20.1250.20">
    <property type="entry name" value="MFS general substrate transporter like domains"/>
    <property type="match status" value="1"/>
</dbReference>
<keyword evidence="3 9" id="KW-0812">Transmembrane</keyword>
<dbReference type="InterPro" id="IPR010291">
    <property type="entry name" value="Ion_channel_UNC-93"/>
</dbReference>
<dbReference type="InterPro" id="IPR036259">
    <property type="entry name" value="MFS_trans_sf"/>
</dbReference>
<protein>
    <recommendedName>
        <fullName evidence="7">UNC93-like protein MFSD11</fullName>
    </recommendedName>
    <alternativeName>
        <fullName evidence="8">Major facilitator superfamily domain-containing protein 11</fullName>
    </alternativeName>
</protein>
<dbReference type="Proteomes" id="UP001381693">
    <property type="component" value="Unassembled WGS sequence"/>
</dbReference>
<dbReference type="PANTHER" id="PTHR23294">
    <property type="entry name" value="ET TRANSLATION PRODUCT-RELATED"/>
    <property type="match status" value="1"/>
</dbReference>
<feature type="transmembrane region" description="Helical" evidence="9">
    <location>
        <begin position="82"/>
        <end position="99"/>
    </location>
</feature>
<evidence type="ECO:0000256" key="6">
    <source>
        <dbReference type="ARBA" id="ARBA00023180"/>
    </source>
</evidence>
<keyword evidence="11" id="KW-1185">Reference proteome</keyword>
<accession>A0AAN8WRH7</accession>
<evidence type="ECO:0000256" key="9">
    <source>
        <dbReference type="SAM" id="Phobius"/>
    </source>
</evidence>
<dbReference type="GO" id="GO:0016020">
    <property type="term" value="C:membrane"/>
    <property type="evidence" value="ECO:0007669"/>
    <property type="project" value="UniProtKB-SubCell"/>
</dbReference>
<evidence type="ECO:0000313" key="11">
    <source>
        <dbReference type="Proteomes" id="UP001381693"/>
    </source>
</evidence>
<feature type="transmembrane region" description="Helical" evidence="9">
    <location>
        <begin position="153"/>
        <end position="172"/>
    </location>
</feature>
<evidence type="ECO:0000256" key="4">
    <source>
        <dbReference type="ARBA" id="ARBA00022989"/>
    </source>
</evidence>
<comment type="similarity">
    <text evidence="2">Belongs to the unc-93 family.</text>
</comment>
<comment type="caution">
    <text evidence="10">The sequence shown here is derived from an EMBL/GenBank/DDBJ whole genome shotgun (WGS) entry which is preliminary data.</text>
</comment>
<dbReference type="InterPro" id="IPR051617">
    <property type="entry name" value="UNC-93-like_regulator"/>
</dbReference>
<dbReference type="SUPFAM" id="SSF103473">
    <property type="entry name" value="MFS general substrate transporter"/>
    <property type="match status" value="1"/>
</dbReference>
<feature type="transmembrane region" description="Helical" evidence="9">
    <location>
        <begin position="29"/>
        <end position="49"/>
    </location>
</feature>
<dbReference type="EMBL" id="JAXCGZ010015190">
    <property type="protein sequence ID" value="KAK7070920.1"/>
    <property type="molecule type" value="Genomic_DNA"/>
</dbReference>
<feature type="transmembrane region" description="Helical" evidence="9">
    <location>
        <begin position="119"/>
        <end position="141"/>
    </location>
</feature>
<evidence type="ECO:0000256" key="5">
    <source>
        <dbReference type="ARBA" id="ARBA00023136"/>
    </source>
</evidence>
<evidence type="ECO:0000256" key="3">
    <source>
        <dbReference type="ARBA" id="ARBA00022692"/>
    </source>
</evidence>
<evidence type="ECO:0000256" key="7">
    <source>
        <dbReference type="ARBA" id="ARBA00040302"/>
    </source>
</evidence>
<evidence type="ECO:0000256" key="8">
    <source>
        <dbReference type="ARBA" id="ARBA00041910"/>
    </source>
</evidence>
<feature type="transmembrane region" description="Helical" evidence="9">
    <location>
        <begin position="195"/>
        <end position="219"/>
    </location>
</feature>
<dbReference type="AlphaFoldDB" id="A0AAN8WRH7"/>
<evidence type="ECO:0000256" key="2">
    <source>
        <dbReference type="ARBA" id="ARBA00009172"/>
    </source>
</evidence>
<sequence>MLQSSMLFGNIFVYHQFMGKEVIDYHTRLVVFIVLTIVACIGIGIMLLLPKPGSSGSGRTDDLGGPYNALKKSFALFKTKDMLLLSATFFYTGIELSFFSGVYSACLSATTRFFDPKRLVGLSGMMIGVGEILGGGVFGIFGKKTVRFGRDPIVLLGYIVHVVCYFLIFMNLPTNSPLKNTNDPSFWPSGQPSEFIALFCSFLLGFGDSCFNTQIYSILGSIYADNSGPAFALFKFMQSLSAAACFFYASVFQLYWHLGILVVFATIGTLTFCMVEWRAHRRMRAKPDTVAYD</sequence>
<proteinExistence type="inferred from homology"/>
<reference evidence="10 11" key="1">
    <citation type="submission" date="2023-11" db="EMBL/GenBank/DDBJ databases">
        <title>Halocaridina rubra genome assembly.</title>
        <authorList>
            <person name="Smith C."/>
        </authorList>
    </citation>
    <scope>NUCLEOTIDE SEQUENCE [LARGE SCALE GENOMIC DNA]</scope>
    <source>
        <strain evidence="10">EP-1</strain>
        <tissue evidence="10">Whole</tissue>
    </source>
</reference>
<evidence type="ECO:0000313" key="10">
    <source>
        <dbReference type="EMBL" id="KAK7070920.1"/>
    </source>
</evidence>
<gene>
    <name evidence="10" type="primary">MFSD11</name>
    <name evidence="10" type="ORF">SK128_013649</name>
</gene>
<organism evidence="10 11">
    <name type="scientific">Halocaridina rubra</name>
    <name type="common">Hawaiian red shrimp</name>
    <dbReference type="NCBI Taxonomy" id="373956"/>
    <lineage>
        <taxon>Eukaryota</taxon>
        <taxon>Metazoa</taxon>
        <taxon>Ecdysozoa</taxon>
        <taxon>Arthropoda</taxon>
        <taxon>Crustacea</taxon>
        <taxon>Multicrustacea</taxon>
        <taxon>Malacostraca</taxon>
        <taxon>Eumalacostraca</taxon>
        <taxon>Eucarida</taxon>
        <taxon>Decapoda</taxon>
        <taxon>Pleocyemata</taxon>
        <taxon>Caridea</taxon>
        <taxon>Atyoidea</taxon>
        <taxon>Atyidae</taxon>
        <taxon>Halocaridina</taxon>
    </lineage>
</organism>
<comment type="subcellular location">
    <subcellularLocation>
        <location evidence="1">Membrane</location>
        <topology evidence="1">Multi-pass membrane protein</topology>
    </subcellularLocation>
</comment>
<name>A0AAN8WRH7_HALRR</name>
<feature type="transmembrane region" description="Helical" evidence="9">
    <location>
        <begin position="231"/>
        <end position="249"/>
    </location>
</feature>
<evidence type="ECO:0000256" key="1">
    <source>
        <dbReference type="ARBA" id="ARBA00004141"/>
    </source>
</evidence>
<keyword evidence="6" id="KW-0325">Glycoprotein</keyword>